<comment type="similarity">
    <text evidence="1 5">Belongs to the 5-formyltetrahydrofolate cyclo-ligase family.</text>
</comment>
<feature type="binding site" evidence="4">
    <location>
        <begin position="9"/>
        <end position="13"/>
    </location>
    <ligand>
        <name>ATP</name>
        <dbReference type="ChEBI" id="CHEBI:30616"/>
    </ligand>
</feature>
<dbReference type="Gene3D" id="3.40.50.10420">
    <property type="entry name" value="NagB/RpiA/CoA transferase-like"/>
    <property type="match status" value="1"/>
</dbReference>
<evidence type="ECO:0000313" key="7">
    <source>
        <dbReference type="Proteomes" id="UP000029585"/>
    </source>
</evidence>
<dbReference type="GO" id="GO:0030272">
    <property type="term" value="F:5-formyltetrahydrofolate cyclo-ligase activity"/>
    <property type="evidence" value="ECO:0007669"/>
    <property type="project" value="UniProtKB-EC"/>
</dbReference>
<dbReference type="PIRSF" id="PIRSF006806">
    <property type="entry name" value="FTHF_cligase"/>
    <property type="match status" value="1"/>
</dbReference>
<gene>
    <name evidence="6" type="ORF">HMPREF9460_03421</name>
</gene>
<keyword evidence="6" id="KW-0436">Ligase</keyword>
<dbReference type="AlphaFoldDB" id="A0A096B4C3"/>
<keyword evidence="3 4" id="KW-0067">ATP-binding</keyword>
<evidence type="ECO:0000256" key="4">
    <source>
        <dbReference type="PIRSR" id="PIRSR006806-1"/>
    </source>
</evidence>
<dbReference type="GO" id="GO:0046872">
    <property type="term" value="F:metal ion binding"/>
    <property type="evidence" value="ECO:0007669"/>
    <property type="project" value="UniProtKB-KW"/>
</dbReference>
<dbReference type="GeneID" id="63972225"/>
<evidence type="ECO:0000313" key="6">
    <source>
        <dbReference type="EMBL" id="KGF53880.1"/>
    </source>
</evidence>
<dbReference type="Pfam" id="PF01812">
    <property type="entry name" value="5-FTHF_cyc-lig"/>
    <property type="match status" value="1"/>
</dbReference>
<evidence type="ECO:0000256" key="5">
    <source>
        <dbReference type="RuleBase" id="RU361279"/>
    </source>
</evidence>
<dbReference type="NCBIfam" id="TIGR02727">
    <property type="entry name" value="MTHFS_bact"/>
    <property type="match status" value="1"/>
</dbReference>
<dbReference type="RefSeq" id="WP_007495783.1">
    <property type="nucleotide sequence ID" value="NZ_KN174166.1"/>
</dbReference>
<dbReference type="HOGENOM" id="CLU_066245_1_1_9"/>
<dbReference type="Proteomes" id="UP000029585">
    <property type="component" value="Unassembled WGS sequence"/>
</dbReference>
<keyword evidence="5" id="KW-0460">Magnesium</keyword>
<dbReference type="InterPro" id="IPR002698">
    <property type="entry name" value="FTHF_cligase"/>
</dbReference>
<evidence type="ECO:0000256" key="2">
    <source>
        <dbReference type="ARBA" id="ARBA00022741"/>
    </source>
</evidence>
<keyword evidence="7" id="KW-1185">Reference proteome</keyword>
<comment type="catalytic activity">
    <reaction evidence="5">
        <text>(6S)-5-formyl-5,6,7,8-tetrahydrofolate + ATP = (6R)-5,10-methenyltetrahydrofolate + ADP + phosphate</text>
        <dbReference type="Rhea" id="RHEA:10488"/>
        <dbReference type="ChEBI" id="CHEBI:30616"/>
        <dbReference type="ChEBI" id="CHEBI:43474"/>
        <dbReference type="ChEBI" id="CHEBI:57455"/>
        <dbReference type="ChEBI" id="CHEBI:57457"/>
        <dbReference type="ChEBI" id="CHEBI:456216"/>
        <dbReference type="EC" id="6.3.3.2"/>
    </reaction>
</comment>
<accession>A0A096B4C3</accession>
<dbReference type="GO" id="GO:0009396">
    <property type="term" value="P:folic acid-containing compound biosynthetic process"/>
    <property type="evidence" value="ECO:0007669"/>
    <property type="project" value="TreeGrafter"/>
</dbReference>
<comment type="caution">
    <text evidence="6">The sequence shown here is derived from an EMBL/GenBank/DDBJ whole genome shotgun (WGS) entry which is preliminary data.</text>
</comment>
<evidence type="ECO:0000256" key="1">
    <source>
        <dbReference type="ARBA" id="ARBA00010638"/>
    </source>
</evidence>
<sequence length="207" mass="22217">MPSTTTAEKAELRRRARQYLSGLSPQARRTSDDALFARFLALPQVEAADTLLLYHGMGGEPDTARLLPALWARGKAVCLPRCLPGHGMEARLVRPDSALIPHPYGMLEPGEDCPLVGKDAIGLVLVPGLAFDPSGGRLGQGGGFYDRWLADYAGCTAALCRTALLLPQVPRAPHDRGVELVLTEHGLYRADAQRSGAQRPRSSPDGT</sequence>
<organism evidence="6 7">
    <name type="scientific">Flavonifractor plautii 1_3_50AFAA</name>
    <dbReference type="NCBI Taxonomy" id="742738"/>
    <lineage>
        <taxon>Bacteria</taxon>
        <taxon>Bacillati</taxon>
        <taxon>Bacillota</taxon>
        <taxon>Clostridia</taxon>
        <taxon>Eubacteriales</taxon>
        <taxon>Oscillospiraceae</taxon>
        <taxon>Flavonifractor</taxon>
    </lineage>
</organism>
<feature type="binding site" evidence="4">
    <location>
        <position position="60"/>
    </location>
    <ligand>
        <name>substrate</name>
    </ligand>
</feature>
<feature type="binding site" evidence="4">
    <location>
        <begin position="137"/>
        <end position="145"/>
    </location>
    <ligand>
        <name>ATP</name>
        <dbReference type="ChEBI" id="CHEBI:30616"/>
    </ligand>
</feature>
<dbReference type="EMBL" id="ADLO01000102">
    <property type="protein sequence ID" value="KGF53880.1"/>
    <property type="molecule type" value="Genomic_DNA"/>
</dbReference>
<comment type="cofactor">
    <cofactor evidence="5">
        <name>Mg(2+)</name>
        <dbReference type="ChEBI" id="CHEBI:18420"/>
    </cofactor>
</comment>
<name>A0A096B4C3_FLAPL</name>
<dbReference type="PANTHER" id="PTHR23407:SF1">
    <property type="entry name" value="5-FORMYLTETRAHYDROFOLATE CYCLO-LIGASE"/>
    <property type="match status" value="1"/>
</dbReference>
<dbReference type="eggNOG" id="COG0212">
    <property type="taxonomic scope" value="Bacteria"/>
</dbReference>
<reference evidence="6 7" key="1">
    <citation type="submission" date="2011-08" db="EMBL/GenBank/DDBJ databases">
        <title>The Genome Sequence of Clostridium orbiscindens 1_3_50AFAA.</title>
        <authorList>
            <consortium name="The Broad Institute Genome Sequencing Platform"/>
            <person name="Earl A."/>
            <person name="Ward D."/>
            <person name="Feldgarden M."/>
            <person name="Gevers D."/>
            <person name="Daigneault M."/>
            <person name="Strauss J."/>
            <person name="Allen-Vercoe E."/>
            <person name="Young S.K."/>
            <person name="Zeng Q."/>
            <person name="Gargeya S."/>
            <person name="Fitzgerald M."/>
            <person name="Haas B."/>
            <person name="Abouelleil A."/>
            <person name="Alvarado L."/>
            <person name="Arachchi H.M."/>
            <person name="Berlin A."/>
            <person name="Brown A."/>
            <person name="Chapman S.B."/>
            <person name="Chen Z."/>
            <person name="Dunbar C."/>
            <person name="Freedman E."/>
            <person name="Gearin G."/>
            <person name="Gellesch M."/>
            <person name="Goldberg J."/>
            <person name="Griggs A."/>
            <person name="Gujja S."/>
            <person name="Heiman D."/>
            <person name="Howarth C."/>
            <person name="Larson L."/>
            <person name="Lui A."/>
            <person name="MacDonald P.J.P."/>
            <person name="Montmayeur A."/>
            <person name="Murphy C."/>
            <person name="Neiman D."/>
            <person name="Pearson M."/>
            <person name="Priest M."/>
            <person name="Roberts A."/>
            <person name="Saif S."/>
            <person name="Shea T."/>
            <person name="Shenoy N."/>
            <person name="Sisk P."/>
            <person name="Stolte C."/>
            <person name="Sykes S."/>
            <person name="Wortman J."/>
            <person name="Nusbaum C."/>
            <person name="Birren B."/>
        </authorList>
    </citation>
    <scope>NUCLEOTIDE SEQUENCE [LARGE SCALE GENOMIC DNA]</scope>
    <source>
        <strain evidence="6 7">1_3_50AFAA</strain>
    </source>
</reference>
<proteinExistence type="inferred from homology"/>
<dbReference type="PATRIC" id="fig|742738.3.peg.3522"/>
<keyword evidence="2 4" id="KW-0547">Nucleotide-binding</keyword>
<protein>
    <recommendedName>
        <fullName evidence="5">5-formyltetrahydrofolate cyclo-ligase</fullName>
        <ecNumber evidence="5">6.3.3.2</ecNumber>
    </recommendedName>
</protein>
<dbReference type="GO" id="GO:0035999">
    <property type="term" value="P:tetrahydrofolate interconversion"/>
    <property type="evidence" value="ECO:0007669"/>
    <property type="project" value="TreeGrafter"/>
</dbReference>
<dbReference type="SUPFAM" id="SSF100950">
    <property type="entry name" value="NagB/RpiA/CoA transferase-like"/>
    <property type="match status" value="1"/>
</dbReference>
<dbReference type="InterPro" id="IPR037171">
    <property type="entry name" value="NagB/RpiA_transferase-like"/>
</dbReference>
<dbReference type="GO" id="GO:0005524">
    <property type="term" value="F:ATP binding"/>
    <property type="evidence" value="ECO:0007669"/>
    <property type="project" value="UniProtKB-KW"/>
</dbReference>
<keyword evidence="5" id="KW-0479">Metal-binding</keyword>
<dbReference type="InterPro" id="IPR024185">
    <property type="entry name" value="FTHF_cligase-like_sf"/>
</dbReference>
<dbReference type="EC" id="6.3.3.2" evidence="5"/>
<dbReference type="PANTHER" id="PTHR23407">
    <property type="entry name" value="ATPASE INHIBITOR/5-FORMYLTETRAHYDROFOLATE CYCLO-LIGASE"/>
    <property type="match status" value="1"/>
</dbReference>
<evidence type="ECO:0000256" key="3">
    <source>
        <dbReference type="ARBA" id="ARBA00022840"/>
    </source>
</evidence>